<dbReference type="Pfam" id="PF02801">
    <property type="entry name" value="Ketoacyl-synt_C"/>
    <property type="match status" value="1"/>
</dbReference>
<dbReference type="PROSITE" id="PS52004">
    <property type="entry name" value="KS3_2"/>
    <property type="match status" value="1"/>
</dbReference>
<dbReference type="CDD" id="cd05930">
    <property type="entry name" value="A_NRPS"/>
    <property type="match status" value="1"/>
</dbReference>
<dbReference type="CDD" id="cd00833">
    <property type="entry name" value="PKS"/>
    <property type="match status" value="1"/>
</dbReference>
<dbReference type="Pfam" id="PF08659">
    <property type="entry name" value="KR"/>
    <property type="match status" value="1"/>
</dbReference>
<dbReference type="PROSITE" id="PS00455">
    <property type="entry name" value="AMP_BINDING"/>
    <property type="match status" value="1"/>
</dbReference>
<proteinExistence type="inferred from homology"/>
<dbReference type="SMART" id="SM00826">
    <property type="entry name" value="PKS_DH"/>
    <property type="match status" value="1"/>
</dbReference>
<dbReference type="GO" id="GO:0032259">
    <property type="term" value="P:methylation"/>
    <property type="evidence" value="ECO:0007669"/>
    <property type="project" value="UniProtKB-KW"/>
</dbReference>
<dbReference type="InterPro" id="IPR050091">
    <property type="entry name" value="PKS_NRPS_Biosynth_Enz"/>
</dbReference>
<evidence type="ECO:0000256" key="6">
    <source>
        <dbReference type="ARBA" id="ARBA00022737"/>
    </source>
</evidence>
<dbReference type="SMART" id="SM00827">
    <property type="entry name" value="PKS_AT"/>
    <property type="match status" value="1"/>
</dbReference>
<dbReference type="InterPro" id="IPR042099">
    <property type="entry name" value="ANL_N_sf"/>
</dbReference>
<dbReference type="InterPro" id="IPR049551">
    <property type="entry name" value="PKS_DH_C"/>
</dbReference>
<dbReference type="InterPro" id="IPR014030">
    <property type="entry name" value="Ketoacyl_synth_N"/>
</dbReference>
<dbReference type="InterPro" id="IPR049552">
    <property type="entry name" value="PKS_DH_N"/>
</dbReference>
<keyword evidence="3" id="KW-0436">Ligase</keyword>
<dbReference type="Gene3D" id="3.40.366.10">
    <property type="entry name" value="Malonyl-Coenzyme A Acyl Carrier Protein, domain 2"/>
    <property type="match status" value="1"/>
</dbReference>
<evidence type="ECO:0000259" key="13">
    <source>
        <dbReference type="PROSITE" id="PS52019"/>
    </source>
</evidence>
<dbReference type="GeneID" id="63756662"/>
<dbReference type="Gene3D" id="3.10.129.110">
    <property type="entry name" value="Polyketide synthase dehydratase"/>
    <property type="match status" value="1"/>
</dbReference>
<keyword evidence="4" id="KW-0489">Methyltransferase</keyword>
<feature type="domain" description="PKS/mFAS DH" evidence="13">
    <location>
        <begin position="932"/>
        <end position="1239"/>
    </location>
</feature>
<feature type="region of interest" description="Disordered" evidence="10">
    <location>
        <begin position="2478"/>
        <end position="2547"/>
    </location>
</feature>
<dbReference type="Gene3D" id="1.10.1200.10">
    <property type="entry name" value="ACP-like"/>
    <property type="match status" value="2"/>
</dbReference>
<dbReference type="Gene3D" id="3.30.559.10">
    <property type="entry name" value="Chloramphenicol acetyltransferase-like domain"/>
    <property type="match status" value="1"/>
</dbReference>
<feature type="compositionally biased region" description="Low complexity" evidence="10">
    <location>
        <begin position="2478"/>
        <end position="2498"/>
    </location>
</feature>
<feature type="region of interest" description="C-terminal hotdog fold" evidence="9">
    <location>
        <begin position="1086"/>
        <end position="1239"/>
    </location>
</feature>
<dbReference type="PROSITE" id="PS00012">
    <property type="entry name" value="PHOSPHOPANTETHEINE"/>
    <property type="match status" value="1"/>
</dbReference>
<dbReference type="PANTHER" id="PTHR43775:SF20">
    <property type="entry name" value="HYBRID PKS-NRPS SYNTHETASE APDA"/>
    <property type="match status" value="1"/>
</dbReference>
<evidence type="ECO:0000256" key="4">
    <source>
        <dbReference type="ARBA" id="ARBA00022603"/>
    </source>
</evidence>
<dbReference type="InterPro" id="IPR020841">
    <property type="entry name" value="PKS_Beta-ketoAc_synthase_dom"/>
</dbReference>
<dbReference type="InterPro" id="IPR020845">
    <property type="entry name" value="AMP-binding_CS"/>
</dbReference>
<dbReference type="SUPFAM" id="SSF47336">
    <property type="entry name" value="ACP-like"/>
    <property type="match status" value="2"/>
</dbReference>
<dbReference type="InterPro" id="IPR014031">
    <property type="entry name" value="Ketoacyl_synth_C"/>
</dbReference>
<dbReference type="SUPFAM" id="SSF53901">
    <property type="entry name" value="Thiolase-like"/>
    <property type="match status" value="1"/>
</dbReference>
<comment type="similarity">
    <text evidence="8">In the C-terminal section; belongs to the NRP synthetase family.</text>
</comment>
<dbReference type="InterPro" id="IPR057326">
    <property type="entry name" value="KR_dom"/>
</dbReference>
<gene>
    <name evidence="14" type="ORF">ASPSYDRAFT_131878</name>
</gene>
<dbReference type="Pfam" id="PF00698">
    <property type="entry name" value="Acyl_transf_1"/>
    <property type="match status" value="1"/>
</dbReference>
<dbReference type="GO" id="GO:0016874">
    <property type="term" value="F:ligase activity"/>
    <property type="evidence" value="ECO:0007669"/>
    <property type="project" value="UniProtKB-KW"/>
</dbReference>
<dbReference type="InterPro" id="IPR023213">
    <property type="entry name" value="CAT-like_dom_sf"/>
</dbReference>
<protein>
    <recommendedName>
        <fullName evidence="16">Carrier domain-containing protein</fullName>
    </recommendedName>
</protein>
<feature type="domain" description="Carrier" evidence="11">
    <location>
        <begin position="2386"/>
        <end position="2461"/>
    </location>
</feature>
<dbReference type="GO" id="GO:0031177">
    <property type="term" value="F:phosphopantetheine binding"/>
    <property type="evidence" value="ECO:0007669"/>
    <property type="project" value="InterPro"/>
</dbReference>
<dbReference type="PROSITE" id="PS52019">
    <property type="entry name" value="PKS_MFAS_DH"/>
    <property type="match status" value="1"/>
</dbReference>
<dbReference type="InterPro" id="IPR000873">
    <property type="entry name" value="AMP-dep_synth/lig_dom"/>
</dbReference>
<dbReference type="InterPro" id="IPR042104">
    <property type="entry name" value="PKS_dehydratase_sf"/>
</dbReference>
<dbReference type="InterPro" id="IPR016036">
    <property type="entry name" value="Malonyl_transacylase_ACP-bd"/>
</dbReference>
<keyword evidence="1" id="KW-0596">Phosphopantetheine</keyword>
<feature type="domain" description="Ketosynthase family 3 (KS3)" evidence="12">
    <location>
        <begin position="5"/>
        <end position="438"/>
    </location>
</feature>
<dbReference type="InterPro" id="IPR029063">
    <property type="entry name" value="SAM-dependent_MTases_sf"/>
</dbReference>
<feature type="active site" description="Proton donor; for dehydratase activity" evidence="9">
    <location>
        <position position="1146"/>
    </location>
</feature>
<evidence type="ECO:0008006" key="16">
    <source>
        <dbReference type="Google" id="ProtNLM"/>
    </source>
</evidence>
<dbReference type="CDD" id="cd19532">
    <property type="entry name" value="C_PKS-NRPS"/>
    <property type="match status" value="1"/>
</dbReference>
<evidence type="ECO:0000313" key="15">
    <source>
        <dbReference type="Proteomes" id="UP000184356"/>
    </source>
</evidence>
<dbReference type="Gene3D" id="3.40.50.12780">
    <property type="entry name" value="N-terminal domain of ligase-like"/>
    <property type="match status" value="1"/>
</dbReference>
<dbReference type="InterPro" id="IPR006162">
    <property type="entry name" value="Ppantetheine_attach_site"/>
</dbReference>
<evidence type="ECO:0000256" key="10">
    <source>
        <dbReference type="SAM" id="MobiDB-lite"/>
    </source>
</evidence>
<dbReference type="Gene3D" id="3.40.47.10">
    <property type="match status" value="1"/>
</dbReference>
<evidence type="ECO:0000256" key="8">
    <source>
        <dbReference type="ARBA" id="ARBA00029443"/>
    </source>
</evidence>
<dbReference type="Pfam" id="PF00109">
    <property type="entry name" value="ketoacyl-synt"/>
    <property type="match status" value="1"/>
</dbReference>
<dbReference type="InterPro" id="IPR013217">
    <property type="entry name" value="Methyltransf_12"/>
</dbReference>
<dbReference type="GO" id="GO:0008168">
    <property type="term" value="F:methyltransferase activity"/>
    <property type="evidence" value="ECO:0007669"/>
    <property type="project" value="UniProtKB-KW"/>
</dbReference>
<dbReference type="SUPFAM" id="SSF52151">
    <property type="entry name" value="FabD/lysophospholipase-like"/>
    <property type="match status" value="1"/>
</dbReference>
<keyword evidence="15" id="KW-1185">Reference proteome</keyword>
<dbReference type="GO" id="GO:0009403">
    <property type="term" value="P:toxin biosynthetic process"/>
    <property type="evidence" value="ECO:0007669"/>
    <property type="project" value="UniProtKB-ARBA"/>
</dbReference>
<dbReference type="InterPro" id="IPR010071">
    <property type="entry name" value="AA_adenyl_dom"/>
</dbReference>
<reference evidence="15" key="1">
    <citation type="journal article" date="2017" name="Genome Biol.">
        <title>Comparative genomics reveals high biological diversity and specific adaptations in the industrially and medically important fungal genus Aspergillus.</title>
        <authorList>
            <person name="de Vries R.P."/>
            <person name="Riley R."/>
            <person name="Wiebenga A."/>
            <person name="Aguilar-Osorio G."/>
            <person name="Amillis S."/>
            <person name="Uchima C.A."/>
            <person name="Anderluh G."/>
            <person name="Asadollahi M."/>
            <person name="Askin M."/>
            <person name="Barry K."/>
            <person name="Battaglia E."/>
            <person name="Bayram O."/>
            <person name="Benocci T."/>
            <person name="Braus-Stromeyer S.A."/>
            <person name="Caldana C."/>
            <person name="Canovas D."/>
            <person name="Cerqueira G.C."/>
            <person name="Chen F."/>
            <person name="Chen W."/>
            <person name="Choi C."/>
            <person name="Clum A."/>
            <person name="Dos Santos R.A."/>
            <person name="Damasio A.R."/>
            <person name="Diallinas G."/>
            <person name="Emri T."/>
            <person name="Fekete E."/>
            <person name="Flipphi M."/>
            <person name="Freyberg S."/>
            <person name="Gallo A."/>
            <person name="Gournas C."/>
            <person name="Habgood R."/>
            <person name="Hainaut M."/>
            <person name="Harispe M.L."/>
            <person name="Henrissat B."/>
            <person name="Hilden K.S."/>
            <person name="Hope R."/>
            <person name="Hossain A."/>
            <person name="Karabika E."/>
            <person name="Karaffa L."/>
            <person name="Karanyi Z."/>
            <person name="Krasevec N."/>
            <person name="Kuo A."/>
            <person name="Kusch H."/>
            <person name="LaButti K."/>
            <person name="Lagendijk E.L."/>
            <person name="Lapidus A."/>
            <person name="Levasseur A."/>
            <person name="Lindquist E."/>
            <person name="Lipzen A."/>
            <person name="Logrieco A.F."/>
            <person name="MacCabe A."/>
            <person name="Maekelae M.R."/>
            <person name="Malavazi I."/>
            <person name="Melin P."/>
            <person name="Meyer V."/>
            <person name="Mielnichuk N."/>
            <person name="Miskei M."/>
            <person name="Molnar A.P."/>
            <person name="Mule G."/>
            <person name="Ngan C.Y."/>
            <person name="Orejas M."/>
            <person name="Orosz E."/>
            <person name="Ouedraogo J.P."/>
            <person name="Overkamp K.M."/>
            <person name="Park H.-S."/>
            <person name="Perrone G."/>
            <person name="Piumi F."/>
            <person name="Punt P.J."/>
            <person name="Ram A.F."/>
            <person name="Ramon A."/>
            <person name="Rauscher S."/>
            <person name="Record E."/>
            <person name="Riano-Pachon D.M."/>
            <person name="Robert V."/>
            <person name="Roehrig J."/>
            <person name="Ruller R."/>
            <person name="Salamov A."/>
            <person name="Salih N.S."/>
            <person name="Samson R.A."/>
            <person name="Sandor E."/>
            <person name="Sanguinetti M."/>
            <person name="Schuetze T."/>
            <person name="Sepcic K."/>
            <person name="Shelest E."/>
            <person name="Sherlock G."/>
            <person name="Sophianopoulou V."/>
            <person name="Squina F.M."/>
            <person name="Sun H."/>
            <person name="Susca A."/>
            <person name="Todd R.B."/>
            <person name="Tsang A."/>
            <person name="Unkles S.E."/>
            <person name="van de Wiele N."/>
            <person name="van Rossen-Uffink D."/>
            <person name="Oliveira J.V."/>
            <person name="Vesth T.C."/>
            <person name="Visser J."/>
            <person name="Yu J.-H."/>
            <person name="Zhou M."/>
            <person name="Andersen M.R."/>
            <person name="Archer D.B."/>
            <person name="Baker S.E."/>
            <person name="Benoit I."/>
            <person name="Brakhage A.A."/>
            <person name="Braus G.H."/>
            <person name="Fischer R."/>
            <person name="Frisvad J.C."/>
            <person name="Goldman G.H."/>
            <person name="Houbraken J."/>
            <person name="Oakley B."/>
            <person name="Pocsi I."/>
            <person name="Scazzocchio C."/>
            <person name="Seiboth B."/>
            <person name="vanKuyk P.A."/>
            <person name="Wortman J."/>
            <person name="Dyer P.S."/>
            <person name="Grigoriev I.V."/>
        </authorList>
    </citation>
    <scope>NUCLEOTIDE SEQUENCE [LARGE SCALE GENOMIC DNA]</scope>
    <source>
        <strain evidence="15">CBS 593.65</strain>
    </source>
</reference>
<dbReference type="Pfam" id="PF16197">
    <property type="entry name" value="KAsynt_C_assoc"/>
    <property type="match status" value="1"/>
</dbReference>
<evidence type="ECO:0000256" key="9">
    <source>
        <dbReference type="PROSITE-ProRule" id="PRU01363"/>
    </source>
</evidence>
<dbReference type="Proteomes" id="UP000184356">
    <property type="component" value="Unassembled WGS sequence"/>
</dbReference>
<dbReference type="InterPro" id="IPR009081">
    <property type="entry name" value="PP-bd_ACP"/>
</dbReference>
<feature type="region of interest" description="N-terminal hotdog fold" evidence="9">
    <location>
        <begin position="932"/>
        <end position="1067"/>
    </location>
</feature>
<dbReference type="SMART" id="SM00823">
    <property type="entry name" value="PKS_PP"/>
    <property type="match status" value="1"/>
</dbReference>
<evidence type="ECO:0000313" key="14">
    <source>
        <dbReference type="EMBL" id="OJJ60063.1"/>
    </source>
</evidence>
<dbReference type="SUPFAM" id="SSF52777">
    <property type="entry name" value="CoA-dependent acyltransferases"/>
    <property type="match status" value="2"/>
</dbReference>
<dbReference type="InterPro" id="IPR018201">
    <property type="entry name" value="Ketoacyl_synth_AS"/>
</dbReference>
<dbReference type="RefSeq" id="XP_040703869.1">
    <property type="nucleotide sequence ID" value="XM_040840589.1"/>
</dbReference>
<dbReference type="SUPFAM" id="SSF56801">
    <property type="entry name" value="Acetyl-CoA synthetase-like"/>
    <property type="match status" value="1"/>
</dbReference>
<dbReference type="NCBIfam" id="TIGR01733">
    <property type="entry name" value="AA-adenyl-dom"/>
    <property type="match status" value="1"/>
</dbReference>
<evidence type="ECO:0000256" key="1">
    <source>
        <dbReference type="ARBA" id="ARBA00022450"/>
    </source>
</evidence>
<evidence type="ECO:0000259" key="12">
    <source>
        <dbReference type="PROSITE" id="PS52004"/>
    </source>
</evidence>
<dbReference type="SUPFAM" id="SSF53335">
    <property type="entry name" value="S-adenosyl-L-methionine-dependent methyltransferases"/>
    <property type="match status" value="1"/>
</dbReference>
<dbReference type="Pfam" id="PF08242">
    <property type="entry name" value="Methyltransf_12"/>
    <property type="match status" value="1"/>
</dbReference>
<keyword evidence="7" id="KW-0511">Multifunctional enzyme</keyword>
<dbReference type="GO" id="GO:0004315">
    <property type="term" value="F:3-oxoacyl-[acyl-carrier-protein] synthase activity"/>
    <property type="evidence" value="ECO:0007669"/>
    <property type="project" value="InterPro"/>
</dbReference>
<dbReference type="Pfam" id="PF14765">
    <property type="entry name" value="PS-DH"/>
    <property type="match status" value="1"/>
</dbReference>
<dbReference type="Gene3D" id="3.40.50.150">
    <property type="entry name" value="Vaccinia Virus protein VP39"/>
    <property type="match status" value="1"/>
</dbReference>
<feature type="active site" description="Proton acceptor; for dehydratase activity" evidence="9">
    <location>
        <position position="965"/>
    </location>
</feature>
<dbReference type="STRING" id="1036612.A0A1L9TLA1"/>
<dbReference type="PROSITE" id="PS50075">
    <property type="entry name" value="CARRIER"/>
    <property type="match status" value="2"/>
</dbReference>
<dbReference type="VEuPathDB" id="FungiDB:ASPSYDRAFT_131878"/>
<dbReference type="SMART" id="SM00825">
    <property type="entry name" value="PKS_KS"/>
    <property type="match status" value="1"/>
</dbReference>
<dbReference type="Gene3D" id="3.30.300.30">
    <property type="match status" value="1"/>
</dbReference>
<feature type="domain" description="Carrier" evidence="11">
    <location>
        <begin position="3525"/>
        <end position="3602"/>
    </location>
</feature>
<keyword evidence="6" id="KW-0677">Repeat</keyword>
<dbReference type="InterPro" id="IPR016035">
    <property type="entry name" value="Acyl_Trfase/lysoPLipase"/>
</dbReference>
<dbReference type="SMART" id="SM00822">
    <property type="entry name" value="PKS_KR"/>
    <property type="match status" value="1"/>
</dbReference>
<dbReference type="EMBL" id="KV878585">
    <property type="protein sequence ID" value="OJJ60063.1"/>
    <property type="molecule type" value="Genomic_DNA"/>
</dbReference>
<dbReference type="Gene3D" id="3.30.70.3290">
    <property type="match status" value="1"/>
</dbReference>
<sequence length="3954" mass="432494">MTTNAEPIAVVGSACRFPGDCDTPSKLWELLKSPRDLLREVPSERYNAEAFYHSDPKHHGTTDVRQSYFLNEDPAVFDSAFFSIPRGEAEAIDPQQRMLMETVYDSLCAAGQTIEGLRGSSTAVYVGVMCDDWSGVITKDLELFPQYGATGMARSIMSNRISYFFDWHGPCMTIDTACSSSLVAVHQAIQVLRSGESEVAIAAGANLILTPGMFIAESKLSMLSASARSRMWDESVDGYARGEGIAAVVLKPLSAALRDNDHIECLIRATGVNQDGRTPGLTMPSATAQADLIRTTYARAGLDINRPEDRPHFFHAHGTGTPAGDPQEAQAISQAFYPASSVGDDKLYVGSIKTVIGHTEGTAGLASLIGTSLALQHGVIPPNMHFNKLNPRIEPFYRNLEVPTKAYQWPELLPGQPRRASINSFGFGGTNAHAIIEAYEPRRWDPADGPLLTPLTFWASSEASLRTMLEGYSELFESSSSAHINLHDLAYTLQTRRSALAHRVAIPAHTMEQARSQIAAIASGESDSTIGIRQLTKGSPKTLGVFTGQGSQWPRMGAKLLEASPFVAARLDELDQALSESPAGEPPAWTLREMIMADAESSRMGEAAISQPLCTAVQIVLVDLLRLAGVELHAVVGHSSGEIGAAYAAGCLSARDAIRIAYYRGLYAKLAKSPNGCKGAMMAVGTTFEDASEFCQLLEGRIQVAARNSSSSITLSGDEDAVIEAVAVFKDEGKFARQLKVDTAYHSQHVLPCAEAYLTAMERCGTEETTPNGTKWYSSVHQGKVFALGATVEPQYWVDNMTSPVLFGPAVAEAWTDSGPFDLVLEAGPHPVLKTPFLDTVEEITGNRPPYSGLLSRGGDDAYEFSKALGFIWTHLGPGSVSFDKFAAAISPSAGSPRLLHDLPKYTFDRSRRFMTLSRASGIHNSIKASPHALLGKRCHDRETSRRIQWRNILHPKEIPWLRGHQIEGQIVFPATGYIAMAVEALNILAGKSGIDLVSIEGLRIERAMAFNDDDSSVEVLFDVNIVTQTQGDIHAEFTCSSGGPQDHKSAMVLNASGRVKVTLGSPEPDRLPPTSDSDELDRVNIREVAVDRFYESLRRVGYNYSWPFQGTTRIERRAGYATGEIKDQSGTAWEDQLIVHPGMLDTALQTTFAAFSCPGDERMWTLHVPISFQSIVINPYFTHLGVGKQSAFQYHSFAQEYKAGRTITELSLFKGEGGHTFLQLQGMELAPLSAARPENDAVLFSKFDYRISNPDGELAAKGHGFSPRDLQIALDSERISFYYLRRLLETVTAEEKASTLPHYRHLLDWAAHVVPQVINGENPHIPKNAQFDTQSDIASLLARHYDRTDVRLLESVGMNLPKTIRDNSNILEHMVKDGMLGDVYEEGFGLELVNEYIAGMTAQISHRAGTGGSTRRILPRLGSAFSTYTYTDVSSGFFGTAEDRFHEYANRMIFKTLDMNQSPASQGFIEGSYDLVIASNVLHATLNLETMMINVRSLLKPGGSVIILETVHNNCLRVGLPMGSLPGWWLGAETGRRWGPTLTLPQWDSLMRNCGFSGIDTTTPPVHKILPGHVFCGQALDNRVRILRSPLLSIPQLPAPKAPQLVIIGGQTLPTHRISENISSMLAPRYGKIIRATTVEQLSSLGVADSSTILSLTELDDPFFATLTPAKLDALKLIYRQSGNILWLTTGARAENPHSNMSLGLSRCMRFEYPNITLQVLDINGVNDGTAAVVAEHLLRLEILDLWSRELQPEQLLWSLEPEIHISHEKAIIPRLYPYDAGNRRYNTSRRSVSVEANTKEANIVFSSNSEKWEVHVPSPLRIVSSPPFVGETQTMRITHFLLSTLSILPGCRLIPVIGSDMASQKRFLAITSAAESPVTVPESWCIPIDENVDAVHVLALISARMLGRSVLRLAGKVESLLVHEPHPMVASALQDMAVGQSVTLYFTTSDREHKQRGWQYVDRNMPQRVVSRSFPSGITKFVDLSDEHGSSETGSFVAGCLPRDCETIDAARLVGTRAELRTFISENEVSHELKTALSESGLGTRDYISKSADVPTYTLQDMLVGAVGARFAVADCTSSSVTATVQAIDEGNIFRSDRTYLLVGLTGELGLSLCEWMVKHGARYIALTSRKPKVDPVFIRGMKGMGATVKALPMDITSRESLQACCNEISSSMPTIGGVANGAMILEDALFDNMSYEAFTKVLTPKVQGSQLLDELFLDTPLDFFILFSSTTAVMGNSGQSNYIAANMFMNALAAQRKKRGLAASSVDISSVIGIGYVERAEDLSEDTFVNMGYKPMSEQDLHQLFAEAILLGRTNASEQVCELATGVTPIRVDAQASDQYLKDIKFSHFLLKSSNSHQHGSGASSVPLRVQLMEATSREEAASAIKESFLVRLRRVLAIPPDEAINEGVALVELGVDSLMAVEVRSWFLKELDVDIPVLKILGGSTVADLLDEALKLLPPSIAESSSVGVLAKVTSKPSTTSSSDQSSVTNESQSDSVTPPDTGTQTPNSVSESSDPSVTILEDTVKGSDSEKGSTGRRPGEKTSLMSFGQAGFWFLNEYLENKKTFNMAVMLKLSGSINVSSLQEAVQMLGDCHEILRTRFFWSSDGNERKPMQGVQPTSALRLDSKQISCEEEAELELQELHDREWDLTSGDAIKILLLSLPEQKSFLLVGMHHIYLDGYSFSNFFKYLEVAYSMHTLPPLQAESQYRSFAAQQRKQYEQGSLAEMIEHYRKTLPADFHPIELLPFSKSPTRPAVNAYSQHEASIRIDASVAAKLRQLARRNHCTTFHVYLSALQALLFRLLPATDHICIGIADANRLDKKFLGSLGFFLNLLPLVFRRPQNGTSVDSSIKAARDSTYGALQHSGLPFDVLLRELNVPRSAAHTPIFQIFMDYRQVVQERSSWGGCKLEGERWCNASTGYDIALEVTENVNTDTLLSLRLQDTLYSAESTALLLRSYVNVLDYIIDTADALVENIPTWSPQDTHAASMAGKERPLEPTWGQTIVHRIDQMVTAHGSRTALKDGNGKNLTYDQMNERVSAITERLLASSTAKGLAVGVFQQPSVDWICSMLAIFKAGAVYVPLDMRNSIPRLRAVVQAARPTLILTDNATTAKVHHLEATTATEIVVSDVRLPSSPQLNRAEHDAVAVILFTSGSTGEPKGIMLNHTNLVSFAEASSQIFAKSDSGIKVLQQSPFSFDFSLDQTFAALGNGGCLYIVSASHRGDPSEISRIMIEEEVSYTTATPSEYDMWLRYAGNNLKRCSSWNYAFSGGEAMSYSLAREFLSLKIPNLRLFNGYGPAETTILSTKIELAENKLLDPLPAGFMLPGFPVCIVDAELQPVPLGVSGEIVIGGACVASGYLGDAELTGRKFIPDAFFRTSRPVYRSGDRGRLFGDGTLFCDGRLDGDTQIKLRGFRVELVEVEKAMVRYASGALSHAIVTLRGSGEARHLAAHVVFGPDYPTESQGEVLKKLRQSLPLPPYMRPAVITPLSDIPRTPHGKVDRKAVQDMSLPKLQEEPEIAFELTDTERKLAELWRQVLPVVPGPISPESDFFVFGGNSILLVKLQSMIMEAHFEAPKLVTLMGATSLSAMATVIESKGPSVAIDWEAETRLPESMFQRTVPSQQAPPHPNPEALTVLLTGATGYLGRHLLAELIKDPKIVRIVALVRHAEEGLHTGLAKKVTVLQTNISHPLLGLSDDSFETLAEETDAIIHCAANRSFWDRYEVLRPDNVEAVKHLALLAAHRSIPLHLMSSGAVASYGDSEAIAPPHDGRDGYVTTKWVAELFLKQAASTLHIPAHIHRPLGVPSGSRSKSTGSDSAYQTRVINQLTAICNQLGARPSFDGVRGTVDVAPIDRIVQDIQIALHSSISSGILCGDDARNPVHIVQHNADLQLSVEDFAAHVQANNDLRNLPPLQILEWFGRAKKSGFGFFMTAQHLIMGGLDEGLVSVR</sequence>
<evidence type="ECO:0000256" key="3">
    <source>
        <dbReference type="ARBA" id="ARBA00022598"/>
    </source>
</evidence>
<dbReference type="Pfam" id="PF00668">
    <property type="entry name" value="Condensation"/>
    <property type="match status" value="1"/>
</dbReference>
<dbReference type="InterPro" id="IPR014043">
    <property type="entry name" value="Acyl_transferase_dom"/>
</dbReference>
<dbReference type="SUPFAM" id="SSF51735">
    <property type="entry name" value="NAD(P)-binding Rossmann-fold domains"/>
    <property type="match status" value="2"/>
</dbReference>
<dbReference type="Pfam" id="PF00501">
    <property type="entry name" value="AMP-binding"/>
    <property type="match status" value="1"/>
</dbReference>
<dbReference type="Pfam" id="PF21089">
    <property type="entry name" value="PKS_DH_N"/>
    <property type="match status" value="1"/>
</dbReference>
<dbReference type="Pfam" id="PF00550">
    <property type="entry name" value="PP-binding"/>
    <property type="match status" value="2"/>
</dbReference>
<dbReference type="OrthoDB" id="329835at2759"/>
<name>A0A1L9TLA1_9EURO</name>
<dbReference type="InterPro" id="IPR001227">
    <property type="entry name" value="Ac_transferase_dom_sf"/>
</dbReference>
<evidence type="ECO:0000256" key="7">
    <source>
        <dbReference type="ARBA" id="ARBA00023268"/>
    </source>
</evidence>
<dbReference type="InterPro" id="IPR049900">
    <property type="entry name" value="PKS_mFAS_DH"/>
</dbReference>
<feature type="compositionally biased region" description="Polar residues" evidence="10">
    <location>
        <begin position="2499"/>
        <end position="2521"/>
    </location>
</feature>
<dbReference type="InterPro" id="IPR013968">
    <property type="entry name" value="PKS_KR"/>
</dbReference>
<dbReference type="Pfam" id="PF07993">
    <property type="entry name" value="NAD_binding_4"/>
    <property type="match status" value="1"/>
</dbReference>
<keyword evidence="2" id="KW-0597">Phosphoprotein</keyword>
<dbReference type="InterPro" id="IPR013120">
    <property type="entry name" value="FAR_NAD-bd"/>
</dbReference>
<dbReference type="InterPro" id="IPR045851">
    <property type="entry name" value="AMP-bd_C_sf"/>
</dbReference>
<dbReference type="CDD" id="cd02440">
    <property type="entry name" value="AdoMet_MTases"/>
    <property type="match status" value="1"/>
</dbReference>
<dbReference type="Gene3D" id="3.40.50.720">
    <property type="entry name" value="NAD(P)-binding Rossmann-like Domain"/>
    <property type="match status" value="2"/>
</dbReference>
<dbReference type="InterPro" id="IPR001242">
    <property type="entry name" value="Condensation_dom"/>
</dbReference>
<dbReference type="InterPro" id="IPR032821">
    <property type="entry name" value="PKS_assoc"/>
</dbReference>
<dbReference type="InterPro" id="IPR036291">
    <property type="entry name" value="NAD(P)-bd_dom_sf"/>
</dbReference>
<dbReference type="InterPro" id="IPR020807">
    <property type="entry name" value="PKS_DH"/>
</dbReference>
<organism evidence="14 15">
    <name type="scientific">Aspergillus sydowii CBS 593.65</name>
    <dbReference type="NCBI Taxonomy" id="1036612"/>
    <lineage>
        <taxon>Eukaryota</taxon>
        <taxon>Fungi</taxon>
        <taxon>Dikarya</taxon>
        <taxon>Ascomycota</taxon>
        <taxon>Pezizomycotina</taxon>
        <taxon>Eurotiomycetes</taxon>
        <taxon>Eurotiomycetidae</taxon>
        <taxon>Eurotiales</taxon>
        <taxon>Aspergillaceae</taxon>
        <taxon>Aspergillus</taxon>
        <taxon>Aspergillus subgen. Nidulantes</taxon>
    </lineage>
</organism>
<dbReference type="PANTHER" id="PTHR43775">
    <property type="entry name" value="FATTY ACID SYNTHASE"/>
    <property type="match status" value="1"/>
</dbReference>
<evidence type="ECO:0000256" key="2">
    <source>
        <dbReference type="ARBA" id="ARBA00022553"/>
    </source>
</evidence>
<dbReference type="GO" id="GO:0004312">
    <property type="term" value="F:fatty acid synthase activity"/>
    <property type="evidence" value="ECO:0007669"/>
    <property type="project" value="TreeGrafter"/>
</dbReference>
<feature type="compositionally biased region" description="Basic and acidic residues" evidence="10">
    <location>
        <begin position="2527"/>
        <end position="2545"/>
    </location>
</feature>
<dbReference type="InterPro" id="IPR036736">
    <property type="entry name" value="ACP-like_sf"/>
</dbReference>
<dbReference type="Gene3D" id="3.30.559.30">
    <property type="entry name" value="Nonribosomal peptide synthetase, condensation domain"/>
    <property type="match status" value="1"/>
</dbReference>
<dbReference type="SUPFAM" id="SSF55048">
    <property type="entry name" value="Probable ACP-binding domain of malonyl-CoA ACP transacylase"/>
    <property type="match status" value="1"/>
</dbReference>
<dbReference type="GO" id="GO:0006633">
    <property type="term" value="P:fatty acid biosynthetic process"/>
    <property type="evidence" value="ECO:0007669"/>
    <property type="project" value="InterPro"/>
</dbReference>
<dbReference type="InterPro" id="IPR016039">
    <property type="entry name" value="Thiolase-like"/>
</dbReference>
<dbReference type="PROSITE" id="PS00606">
    <property type="entry name" value="KS3_1"/>
    <property type="match status" value="1"/>
</dbReference>
<evidence type="ECO:0000259" key="11">
    <source>
        <dbReference type="PROSITE" id="PS50075"/>
    </source>
</evidence>
<accession>A0A1L9TLA1</accession>
<keyword evidence="5" id="KW-0808">Transferase</keyword>
<evidence type="ECO:0000256" key="5">
    <source>
        <dbReference type="ARBA" id="ARBA00022679"/>
    </source>
</evidence>
<dbReference type="InterPro" id="IPR020806">
    <property type="entry name" value="PKS_PP-bd"/>
</dbReference>